<accession>A0A6G1FQS9</accession>
<keyword evidence="2" id="KW-1185">Reference proteome</keyword>
<dbReference type="RefSeq" id="XP_033529754.1">
    <property type="nucleotide sequence ID" value="XM_033674738.1"/>
</dbReference>
<name>A0A6G1FQS9_9PEZI</name>
<gene>
    <name evidence="1 3" type="ORF">P152DRAFT_255950</name>
</gene>
<evidence type="ECO:0000313" key="1">
    <source>
        <dbReference type="EMBL" id="KAF1808123.1"/>
    </source>
</evidence>
<dbReference type="AlphaFoldDB" id="A0A6G1FQS9"/>
<dbReference type="Proteomes" id="UP000504638">
    <property type="component" value="Unplaced"/>
</dbReference>
<reference evidence="3" key="2">
    <citation type="submission" date="2020-04" db="EMBL/GenBank/DDBJ databases">
        <authorList>
            <consortium name="NCBI Genome Project"/>
        </authorList>
    </citation>
    <scope>NUCLEOTIDE SEQUENCE</scope>
    <source>
        <strain evidence="3">CBS 781.70</strain>
    </source>
</reference>
<evidence type="ECO:0000313" key="2">
    <source>
        <dbReference type="Proteomes" id="UP000504638"/>
    </source>
</evidence>
<reference evidence="1 3" key="1">
    <citation type="submission" date="2020-01" db="EMBL/GenBank/DDBJ databases">
        <authorList>
            <consortium name="DOE Joint Genome Institute"/>
            <person name="Haridas S."/>
            <person name="Albert R."/>
            <person name="Binder M."/>
            <person name="Bloem J."/>
            <person name="Labutti K."/>
            <person name="Salamov A."/>
            <person name="Andreopoulos B."/>
            <person name="Baker S.E."/>
            <person name="Barry K."/>
            <person name="Bills G."/>
            <person name="Bluhm B.H."/>
            <person name="Cannon C."/>
            <person name="Castanera R."/>
            <person name="Culley D.E."/>
            <person name="Daum C."/>
            <person name="Ezra D."/>
            <person name="Gonzalez J.B."/>
            <person name="Henrissat B."/>
            <person name="Kuo A."/>
            <person name="Liang C."/>
            <person name="Lipzen A."/>
            <person name="Lutzoni F."/>
            <person name="Magnuson J."/>
            <person name="Mondo S."/>
            <person name="Nolan M."/>
            <person name="Ohm R."/>
            <person name="Pangilinan J."/>
            <person name="Park H.-J."/>
            <person name="Ramirez L."/>
            <person name="Alfaro M."/>
            <person name="Sun H."/>
            <person name="Tritt A."/>
            <person name="Yoshinaga Y."/>
            <person name="Zwiers L.-H."/>
            <person name="Turgeon B.G."/>
            <person name="Goodwin S.B."/>
            <person name="Spatafora J.W."/>
            <person name="Crous P.W."/>
            <person name="Grigoriev I.V."/>
        </authorList>
    </citation>
    <scope>NUCLEOTIDE SEQUENCE</scope>
    <source>
        <strain evidence="1 3">CBS 781.70</strain>
    </source>
</reference>
<reference evidence="3" key="3">
    <citation type="submission" date="2025-04" db="UniProtKB">
        <authorList>
            <consortium name="RefSeq"/>
        </authorList>
    </citation>
    <scope>IDENTIFICATION</scope>
    <source>
        <strain evidence="3">CBS 781.70</strain>
    </source>
</reference>
<dbReference type="EMBL" id="ML975190">
    <property type="protein sequence ID" value="KAF1808123.1"/>
    <property type="molecule type" value="Genomic_DNA"/>
</dbReference>
<organism evidence="1">
    <name type="scientific">Eremomyces bilateralis CBS 781.70</name>
    <dbReference type="NCBI Taxonomy" id="1392243"/>
    <lineage>
        <taxon>Eukaryota</taxon>
        <taxon>Fungi</taxon>
        <taxon>Dikarya</taxon>
        <taxon>Ascomycota</taxon>
        <taxon>Pezizomycotina</taxon>
        <taxon>Dothideomycetes</taxon>
        <taxon>Dothideomycetes incertae sedis</taxon>
        <taxon>Eremomycetales</taxon>
        <taxon>Eremomycetaceae</taxon>
        <taxon>Eremomyces</taxon>
    </lineage>
</organism>
<sequence length="122" mass="13158">MSVEAYGTLLTSTGEESDHNCSSVSRCTAISCFLQRHGCSPREICGAAGGPEHETAYKGHCWGGSLQCCRGCGGMQIQKGGCCGTVGLARLSAWKRRRERWESGHLVRGAVYGVFTCRWPIV</sequence>
<proteinExistence type="predicted"/>
<protein>
    <submittedName>
        <fullName evidence="1 3">Uncharacterized protein</fullName>
    </submittedName>
</protein>
<evidence type="ECO:0000313" key="3">
    <source>
        <dbReference type="RefSeq" id="XP_033529754.1"/>
    </source>
</evidence>
<dbReference type="GeneID" id="54415308"/>